<protein>
    <submittedName>
        <fullName evidence="4">Uncharacterized protein LOC101860608</fullName>
    </submittedName>
</protein>
<organism evidence="3 4">
    <name type="scientific">Aplysia californica</name>
    <name type="common">California sea hare</name>
    <dbReference type="NCBI Taxonomy" id="6500"/>
    <lineage>
        <taxon>Eukaryota</taxon>
        <taxon>Metazoa</taxon>
        <taxon>Spiralia</taxon>
        <taxon>Lophotrochozoa</taxon>
        <taxon>Mollusca</taxon>
        <taxon>Gastropoda</taxon>
        <taxon>Heterobranchia</taxon>
        <taxon>Euthyneura</taxon>
        <taxon>Tectipleura</taxon>
        <taxon>Aplysiida</taxon>
        <taxon>Aplysioidea</taxon>
        <taxon>Aplysiidae</taxon>
        <taxon>Aplysia</taxon>
    </lineage>
</organism>
<keyword evidence="1" id="KW-0472">Membrane</keyword>
<dbReference type="GeneID" id="101860608"/>
<accession>A0ABM1AAH4</accession>
<gene>
    <name evidence="4" type="primary">LOC101860608</name>
</gene>
<feature type="chain" id="PRO_5045585977" evidence="2">
    <location>
        <begin position="30"/>
        <end position="169"/>
    </location>
</feature>
<dbReference type="Proteomes" id="UP000694888">
    <property type="component" value="Unplaced"/>
</dbReference>
<sequence length="169" mass="18629">MFFPIWKGVGVAALLDLVLLVSTYAPVTAQLGTYAFIALSRQPYQWGSCDLLKHVTVQGEVCVEELTATAIGPVGATFHRPEEIFYKREFLQLSSSIEKIDGFPHWRFIDLARKADISLMPVTLACVWVLVSLFVGCGARVCGWVLFLLGLSGLSCLLTVLGYGYHNLD</sequence>
<dbReference type="SUPFAM" id="SSF161070">
    <property type="entry name" value="SNF-like"/>
    <property type="match status" value="1"/>
</dbReference>
<name>A0ABM1AAH4_APLCA</name>
<feature type="non-terminal residue" evidence="4">
    <location>
        <position position="169"/>
    </location>
</feature>
<evidence type="ECO:0000256" key="1">
    <source>
        <dbReference type="SAM" id="Phobius"/>
    </source>
</evidence>
<keyword evidence="1" id="KW-1133">Transmembrane helix</keyword>
<keyword evidence="3" id="KW-1185">Reference proteome</keyword>
<keyword evidence="2" id="KW-0732">Signal</keyword>
<proteinExistence type="predicted"/>
<dbReference type="RefSeq" id="XP_012943978.1">
    <property type="nucleotide sequence ID" value="XM_013088524.1"/>
</dbReference>
<reference evidence="4" key="1">
    <citation type="submission" date="2025-08" db="UniProtKB">
        <authorList>
            <consortium name="RefSeq"/>
        </authorList>
    </citation>
    <scope>IDENTIFICATION</scope>
</reference>
<evidence type="ECO:0000313" key="3">
    <source>
        <dbReference type="Proteomes" id="UP000694888"/>
    </source>
</evidence>
<evidence type="ECO:0000256" key="2">
    <source>
        <dbReference type="SAM" id="SignalP"/>
    </source>
</evidence>
<evidence type="ECO:0000313" key="4">
    <source>
        <dbReference type="RefSeq" id="XP_012943978.1"/>
    </source>
</evidence>
<feature type="signal peptide" evidence="2">
    <location>
        <begin position="1"/>
        <end position="29"/>
    </location>
</feature>
<feature type="transmembrane region" description="Helical" evidence="1">
    <location>
        <begin position="117"/>
        <end position="137"/>
    </location>
</feature>
<keyword evidence="1" id="KW-0812">Transmembrane</keyword>
<feature type="transmembrane region" description="Helical" evidence="1">
    <location>
        <begin position="144"/>
        <end position="165"/>
    </location>
</feature>
<dbReference type="InterPro" id="IPR037272">
    <property type="entry name" value="SNS_sf"/>
</dbReference>